<dbReference type="EMBL" id="WJEE01000001">
    <property type="protein sequence ID" value="MRI64813.1"/>
    <property type="molecule type" value="Genomic_DNA"/>
</dbReference>
<dbReference type="Gene3D" id="1.10.3330.10">
    <property type="entry name" value="Oxo-4-hydroxy-4-carboxy-5-ureidoimidazoline decarboxylase"/>
    <property type="match status" value="1"/>
</dbReference>
<dbReference type="PANTHER" id="PTHR43466">
    <property type="entry name" value="2-OXO-4-HYDROXY-4-CARBOXY-5-UREIDOIMIDAZOLINE DECARBOXYLASE-RELATED"/>
    <property type="match status" value="1"/>
</dbReference>
<evidence type="ECO:0000256" key="6">
    <source>
        <dbReference type="ARBA" id="ARBA00023239"/>
    </source>
</evidence>
<dbReference type="Proteomes" id="UP000435187">
    <property type="component" value="Unassembled WGS sequence"/>
</dbReference>
<dbReference type="PANTHER" id="PTHR43466:SF1">
    <property type="entry name" value="2-OXO-4-HYDROXY-4-CARBOXY-5-UREIDOIMIDAZOLINE DECARBOXYLASE-RELATED"/>
    <property type="match status" value="1"/>
</dbReference>
<dbReference type="UniPathway" id="UPA00394">
    <property type="reaction ID" value="UER00652"/>
</dbReference>
<dbReference type="GO" id="GO:0000255">
    <property type="term" value="P:allantoin metabolic process"/>
    <property type="evidence" value="ECO:0007669"/>
    <property type="project" value="InterPro"/>
</dbReference>
<dbReference type="GO" id="GO:0051997">
    <property type="term" value="F:2-oxo-4-hydroxy-4-carboxy-5-ureidoimidazoline decarboxylase activity"/>
    <property type="evidence" value="ECO:0007669"/>
    <property type="project" value="UniProtKB-EC"/>
</dbReference>
<keyword evidence="4" id="KW-0659">Purine metabolism</keyword>
<comment type="caution">
    <text evidence="8">The sequence shown here is derived from an EMBL/GenBank/DDBJ whole genome shotgun (WGS) entry which is preliminary data.</text>
</comment>
<dbReference type="InterPro" id="IPR018020">
    <property type="entry name" value="OHCU_decarboxylase"/>
</dbReference>
<accession>A0A6N7QS23</accession>
<keyword evidence="6 8" id="KW-0456">Lyase</keyword>
<dbReference type="Pfam" id="PF09349">
    <property type="entry name" value="OHCU_decarbox"/>
    <property type="match status" value="1"/>
</dbReference>
<evidence type="ECO:0000256" key="1">
    <source>
        <dbReference type="ARBA" id="ARBA00001163"/>
    </source>
</evidence>
<evidence type="ECO:0000256" key="5">
    <source>
        <dbReference type="ARBA" id="ARBA00022793"/>
    </source>
</evidence>
<sequence length="164" mass="19478">MRIEDLNAMSKEEFVETLGSVFEQSPWIAIKAVEDRPYDSVEDLHQRMVEIVRDSTREEKLELIRSHPNLGERLKMSDDSVKEQQGAGLQSLDELEYKKFQTLNYQYSTKFEFPFIIAVKGRTKEEIFNYMCERILKDPAIEFEQALKEIYQIARFRLEEQIIM</sequence>
<dbReference type="GO" id="GO:0019628">
    <property type="term" value="P:urate catabolic process"/>
    <property type="evidence" value="ECO:0007669"/>
    <property type="project" value="UniProtKB-UniPathway"/>
</dbReference>
<dbReference type="RefSeq" id="WP_153833709.1">
    <property type="nucleotide sequence ID" value="NZ_JBHUMW010000007.1"/>
</dbReference>
<reference evidence="8 9" key="1">
    <citation type="submission" date="2019-10" db="EMBL/GenBank/DDBJ databases">
        <title>Gracilibacillus salitolerans sp. nov., a moderate halophile isolated from a saline soil in northwest China.</title>
        <authorList>
            <person name="Gan L."/>
        </authorList>
    </citation>
    <scope>NUCLEOTIDE SEQUENCE [LARGE SCALE GENOMIC DNA]</scope>
    <source>
        <strain evidence="8 9">TP2-8</strain>
    </source>
</reference>
<dbReference type="InterPro" id="IPR036778">
    <property type="entry name" value="OHCU_decarboxylase_sf"/>
</dbReference>
<gene>
    <name evidence="8" type="primary">uraD</name>
    <name evidence="8" type="ORF">GH885_00445</name>
</gene>
<dbReference type="AlphaFoldDB" id="A0A6N7QS23"/>
<evidence type="ECO:0000256" key="4">
    <source>
        <dbReference type="ARBA" id="ARBA00022631"/>
    </source>
</evidence>
<keyword evidence="5" id="KW-0210">Decarboxylase</keyword>
<evidence type="ECO:0000256" key="2">
    <source>
        <dbReference type="ARBA" id="ARBA00004754"/>
    </source>
</evidence>
<dbReference type="InterPro" id="IPR017580">
    <property type="entry name" value="OHCU_decarboxylase-1"/>
</dbReference>
<evidence type="ECO:0000313" key="8">
    <source>
        <dbReference type="EMBL" id="MRI64813.1"/>
    </source>
</evidence>
<evidence type="ECO:0000256" key="3">
    <source>
        <dbReference type="ARBA" id="ARBA00012257"/>
    </source>
</evidence>
<comment type="catalytic activity">
    <reaction evidence="1">
        <text>5-hydroxy-2-oxo-4-ureido-2,5-dihydro-1H-imidazole-5-carboxylate + H(+) = (S)-allantoin + CO2</text>
        <dbReference type="Rhea" id="RHEA:26301"/>
        <dbReference type="ChEBI" id="CHEBI:15378"/>
        <dbReference type="ChEBI" id="CHEBI:15678"/>
        <dbReference type="ChEBI" id="CHEBI:16526"/>
        <dbReference type="ChEBI" id="CHEBI:58639"/>
        <dbReference type="EC" id="4.1.1.97"/>
    </reaction>
</comment>
<dbReference type="GO" id="GO:0006144">
    <property type="term" value="P:purine nucleobase metabolic process"/>
    <property type="evidence" value="ECO:0007669"/>
    <property type="project" value="UniProtKB-KW"/>
</dbReference>
<evidence type="ECO:0000259" key="7">
    <source>
        <dbReference type="Pfam" id="PF09349"/>
    </source>
</evidence>
<evidence type="ECO:0000313" key="9">
    <source>
        <dbReference type="Proteomes" id="UP000435187"/>
    </source>
</evidence>
<feature type="domain" description="Oxo-4-hydroxy-4-carboxy-5-ureidoimidazoline decarboxylase" evidence="7">
    <location>
        <begin position="7"/>
        <end position="159"/>
    </location>
</feature>
<dbReference type="NCBIfam" id="TIGR03164">
    <property type="entry name" value="UHCUDC"/>
    <property type="match status" value="1"/>
</dbReference>
<proteinExistence type="predicted"/>
<dbReference type="EC" id="4.1.1.97" evidence="3"/>
<organism evidence="8 9">
    <name type="scientific">Gracilibacillus thailandensis</name>
    <dbReference type="NCBI Taxonomy" id="563735"/>
    <lineage>
        <taxon>Bacteria</taxon>
        <taxon>Bacillati</taxon>
        <taxon>Bacillota</taxon>
        <taxon>Bacilli</taxon>
        <taxon>Bacillales</taxon>
        <taxon>Bacillaceae</taxon>
        <taxon>Gracilibacillus</taxon>
    </lineage>
</organism>
<protein>
    <recommendedName>
        <fullName evidence="3">2-oxo-4-hydroxy-4-carboxy-5-ureidoimidazoline decarboxylase</fullName>
        <ecNumber evidence="3">4.1.1.97</ecNumber>
    </recommendedName>
</protein>
<dbReference type="SUPFAM" id="SSF158694">
    <property type="entry name" value="UraD-Like"/>
    <property type="match status" value="1"/>
</dbReference>
<keyword evidence="9" id="KW-1185">Reference proteome</keyword>
<comment type="pathway">
    <text evidence="2">Purine metabolism; urate degradation; (S)-allantoin from urate: step 3/3.</text>
</comment>
<name>A0A6N7QS23_9BACI</name>